<protein>
    <submittedName>
        <fullName evidence="6">Response regulator transcription factor</fullName>
    </submittedName>
</protein>
<dbReference type="InterPro" id="IPR001789">
    <property type="entry name" value="Sig_transdc_resp-reg_receiver"/>
</dbReference>
<dbReference type="AlphaFoldDB" id="A0A5B8UJT8"/>
<evidence type="ECO:0000313" key="7">
    <source>
        <dbReference type="Proteomes" id="UP000321204"/>
    </source>
</evidence>
<dbReference type="EMBL" id="CP042433">
    <property type="protein sequence ID" value="QEC56686.1"/>
    <property type="molecule type" value="Genomic_DNA"/>
</dbReference>
<name>A0A5B8UJT8_9BACT</name>
<dbReference type="PANTHER" id="PTHR43214">
    <property type="entry name" value="TWO-COMPONENT RESPONSE REGULATOR"/>
    <property type="match status" value="1"/>
</dbReference>
<keyword evidence="2" id="KW-0238">DNA-binding</keyword>
<dbReference type="OrthoDB" id="9797341at2"/>
<evidence type="ECO:0000256" key="3">
    <source>
        <dbReference type="PROSITE-ProRule" id="PRU00169"/>
    </source>
</evidence>
<reference evidence="6 7" key="1">
    <citation type="journal article" date="2015" name="Int. J. Syst. Evol. Microbiol.">
        <title>Flavisolibacter ginsenosidimutans sp. nov., with ginsenoside-converting activity isolated from soil used for cultivating ginseng.</title>
        <authorList>
            <person name="Zhao Y."/>
            <person name="Liu Q."/>
            <person name="Kang M.S."/>
            <person name="Jin F."/>
            <person name="Yu H."/>
            <person name="Im W.T."/>
        </authorList>
    </citation>
    <scope>NUCLEOTIDE SEQUENCE [LARGE SCALE GENOMIC DNA]</scope>
    <source>
        <strain evidence="6 7">Gsoil 636</strain>
    </source>
</reference>
<dbReference type="GO" id="GO:0003677">
    <property type="term" value="F:DNA binding"/>
    <property type="evidence" value="ECO:0007669"/>
    <property type="project" value="UniProtKB-KW"/>
</dbReference>
<dbReference type="PROSITE" id="PS50110">
    <property type="entry name" value="RESPONSE_REGULATORY"/>
    <property type="match status" value="1"/>
</dbReference>
<dbReference type="InterPro" id="IPR039420">
    <property type="entry name" value="WalR-like"/>
</dbReference>
<evidence type="ECO:0000259" key="4">
    <source>
        <dbReference type="PROSITE" id="PS50043"/>
    </source>
</evidence>
<dbReference type="InterPro" id="IPR011006">
    <property type="entry name" value="CheY-like_superfamily"/>
</dbReference>
<dbReference type="GO" id="GO:0000160">
    <property type="term" value="P:phosphorelay signal transduction system"/>
    <property type="evidence" value="ECO:0007669"/>
    <property type="project" value="InterPro"/>
</dbReference>
<proteinExistence type="predicted"/>
<dbReference type="Gene3D" id="3.40.50.2300">
    <property type="match status" value="1"/>
</dbReference>
<keyword evidence="7" id="KW-1185">Reference proteome</keyword>
<dbReference type="Pfam" id="PF00072">
    <property type="entry name" value="Response_reg"/>
    <property type="match status" value="1"/>
</dbReference>
<dbReference type="InterPro" id="IPR058245">
    <property type="entry name" value="NreC/VraR/RcsB-like_REC"/>
</dbReference>
<dbReference type="SUPFAM" id="SSF46894">
    <property type="entry name" value="C-terminal effector domain of the bipartite response regulators"/>
    <property type="match status" value="1"/>
</dbReference>
<dbReference type="CDD" id="cd06170">
    <property type="entry name" value="LuxR_C_like"/>
    <property type="match status" value="1"/>
</dbReference>
<evidence type="ECO:0000256" key="2">
    <source>
        <dbReference type="ARBA" id="ARBA00023125"/>
    </source>
</evidence>
<dbReference type="SMART" id="SM00448">
    <property type="entry name" value="REC"/>
    <property type="match status" value="1"/>
</dbReference>
<dbReference type="InterPro" id="IPR000792">
    <property type="entry name" value="Tscrpt_reg_LuxR_C"/>
</dbReference>
<dbReference type="PANTHER" id="PTHR43214:SF43">
    <property type="entry name" value="TWO-COMPONENT RESPONSE REGULATOR"/>
    <property type="match status" value="1"/>
</dbReference>
<dbReference type="GO" id="GO:0006355">
    <property type="term" value="P:regulation of DNA-templated transcription"/>
    <property type="evidence" value="ECO:0007669"/>
    <property type="project" value="InterPro"/>
</dbReference>
<accession>A0A5B8UJT8</accession>
<feature type="domain" description="HTH luxR-type" evidence="4">
    <location>
        <begin position="169"/>
        <end position="234"/>
    </location>
</feature>
<evidence type="ECO:0000259" key="5">
    <source>
        <dbReference type="PROSITE" id="PS50110"/>
    </source>
</evidence>
<gene>
    <name evidence="6" type="ORF">FSB75_12525</name>
</gene>
<dbReference type="PROSITE" id="PS50043">
    <property type="entry name" value="HTH_LUXR_2"/>
    <property type="match status" value="1"/>
</dbReference>
<dbReference type="KEGG" id="fgg:FSB75_12525"/>
<dbReference type="Proteomes" id="UP000321204">
    <property type="component" value="Chromosome"/>
</dbReference>
<dbReference type="CDD" id="cd17535">
    <property type="entry name" value="REC_NarL-like"/>
    <property type="match status" value="1"/>
</dbReference>
<keyword evidence="1 3" id="KW-0597">Phosphoprotein</keyword>
<dbReference type="SMART" id="SM00421">
    <property type="entry name" value="HTH_LUXR"/>
    <property type="match status" value="1"/>
</dbReference>
<sequence>MPLVGSKRNYLFFSIPFPLQNKLMIKVFLADDLPIFLEGLQSILQYQAVVAITSTAANGIEVLQQLPEKMPDVLITDIQMPEMNGIELTKEIFKHYPSIRVIGLTMFKEDHLLVEMLEAGARGYLLKTCTKEQVLEAVQAVHAGGFYFCSGTTPKLTRLIAKSHLRGFPKMEEGKFSATEIQIIRGICEEMSTREISQSLYLGERTIESYRHKIFEKAGVKNMAGLVIYAVKNGLYEV</sequence>
<evidence type="ECO:0000313" key="6">
    <source>
        <dbReference type="EMBL" id="QEC56686.1"/>
    </source>
</evidence>
<dbReference type="SUPFAM" id="SSF52172">
    <property type="entry name" value="CheY-like"/>
    <property type="match status" value="1"/>
</dbReference>
<evidence type="ECO:0000256" key="1">
    <source>
        <dbReference type="ARBA" id="ARBA00022553"/>
    </source>
</evidence>
<dbReference type="Pfam" id="PF00196">
    <property type="entry name" value="GerE"/>
    <property type="match status" value="1"/>
</dbReference>
<organism evidence="6 7">
    <name type="scientific">Flavisolibacter ginsenosidimutans</name>
    <dbReference type="NCBI Taxonomy" id="661481"/>
    <lineage>
        <taxon>Bacteria</taxon>
        <taxon>Pseudomonadati</taxon>
        <taxon>Bacteroidota</taxon>
        <taxon>Chitinophagia</taxon>
        <taxon>Chitinophagales</taxon>
        <taxon>Chitinophagaceae</taxon>
        <taxon>Flavisolibacter</taxon>
    </lineage>
</organism>
<dbReference type="InterPro" id="IPR016032">
    <property type="entry name" value="Sig_transdc_resp-reg_C-effctor"/>
</dbReference>
<feature type="modified residue" description="4-aspartylphosphate" evidence="3">
    <location>
        <position position="77"/>
    </location>
</feature>
<feature type="domain" description="Response regulatory" evidence="5">
    <location>
        <begin position="26"/>
        <end position="142"/>
    </location>
</feature>